<evidence type="ECO:0000256" key="1">
    <source>
        <dbReference type="SAM" id="MobiDB-lite"/>
    </source>
</evidence>
<dbReference type="SUPFAM" id="SSF48371">
    <property type="entry name" value="ARM repeat"/>
    <property type="match status" value="1"/>
</dbReference>
<dbReference type="InterPro" id="IPR052107">
    <property type="entry name" value="HEAT6"/>
</dbReference>
<comment type="caution">
    <text evidence="2">The sequence shown here is derived from an EMBL/GenBank/DDBJ whole genome shotgun (WGS) entry which is preliminary data.</text>
</comment>
<dbReference type="AlphaFoldDB" id="A0A9K3CNM6"/>
<dbReference type="Proteomes" id="UP000265618">
    <property type="component" value="Unassembled WGS sequence"/>
</dbReference>
<feature type="region of interest" description="Disordered" evidence="1">
    <location>
        <begin position="431"/>
        <end position="475"/>
    </location>
</feature>
<dbReference type="EMBL" id="BDIP01000180">
    <property type="protein sequence ID" value="GIQ80491.1"/>
    <property type="molecule type" value="Genomic_DNA"/>
</dbReference>
<protein>
    <recommendedName>
        <fullName evidence="4">DUF4042 domain-containing protein</fullName>
    </recommendedName>
</protein>
<dbReference type="InterPro" id="IPR011989">
    <property type="entry name" value="ARM-like"/>
</dbReference>
<accession>A0A9K3CNM6</accession>
<feature type="compositionally biased region" description="Pro residues" evidence="1">
    <location>
        <begin position="456"/>
        <end position="470"/>
    </location>
</feature>
<evidence type="ECO:0000313" key="3">
    <source>
        <dbReference type="Proteomes" id="UP000265618"/>
    </source>
</evidence>
<feature type="region of interest" description="Disordered" evidence="1">
    <location>
        <begin position="588"/>
        <end position="621"/>
    </location>
</feature>
<dbReference type="InterPro" id="IPR016024">
    <property type="entry name" value="ARM-type_fold"/>
</dbReference>
<dbReference type="PANTHER" id="PTHR13366">
    <property type="entry name" value="MALARIA ANTIGEN-RELATED"/>
    <property type="match status" value="1"/>
</dbReference>
<gene>
    <name evidence="2" type="ORF">KIPB_001296</name>
</gene>
<organism evidence="2 3">
    <name type="scientific">Kipferlia bialata</name>
    <dbReference type="NCBI Taxonomy" id="797122"/>
    <lineage>
        <taxon>Eukaryota</taxon>
        <taxon>Metamonada</taxon>
        <taxon>Carpediemonas-like organisms</taxon>
        <taxon>Kipferlia</taxon>
    </lineage>
</organism>
<dbReference type="PANTHER" id="PTHR13366:SF0">
    <property type="entry name" value="HEAT REPEAT-CONTAINING PROTEIN 6"/>
    <property type="match status" value="1"/>
</dbReference>
<keyword evidence="3" id="KW-1185">Reference proteome</keyword>
<name>A0A9K3CNM6_9EUKA</name>
<dbReference type="Gene3D" id="1.25.10.10">
    <property type="entry name" value="Leucine-rich Repeat Variant"/>
    <property type="match status" value="2"/>
</dbReference>
<evidence type="ECO:0000313" key="2">
    <source>
        <dbReference type="EMBL" id="GIQ80491.1"/>
    </source>
</evidence>
<sequence>MSGEASKTSVMKGLSQCLLNSSLPKSLVTEIVEELRHILLMKQRPSDVLTSEILRALGNALPQSPALDHDVMRHVEGSLVTLLQETLDAHSAPQVTPTPDAPTIMYNCLSAAANLAFNASRHKKYPFDGPGLIALALRALECRHDTPSVTQQSVSVRKNASLLIGACAGADARGTISMWEALLSPPPHMGLSLTLAQGLLDPSPLVRGAVCEALAKVLVTLRDTLWHCGGGGGQMCRIFQTHGHLLQFVHSLLLSESDPAVLPGLCWCARQLFEASSAQTLGLTPTDFYPSLLAQIGPVSDPTARLKTSAILSALAGAAGAFQRLKGCNPAYAAVMGQRVVPALTQGVAMAVDILGAEAQTPRARPDPASPNTPSLLCLQYIQAIGSAQPSLLVGPADRLLRQFGVAVQTDPFSKECARWALVLSTIAQAPEADTPGPRGVRSATHQDPLAHPELAMPPPPSRRSRPPSPTETAPAMSPVLAVVIPSLSLLLSVTPTLPSPFAHAIAAILTSLSPETVSAHIDGTTTLPMLLTVCIGAGEGEQVAAVRAALCSALGTLLQYRAIYTDIAALTEATAFLVKCAQKSPPVSTANRQRPNLMRGRPLRGKARASPAKAQAKVQHNRNTVDVRFGALQSLSGLAQLVHSLPKGEGQAILDLLMEETDGEGKTPLDRILHTMEGAVHDSNRVQPPALQGIGCFCASLGPTSALGRRLVACLCNSIDRREQRKASPKAVWTSCRALGMVLSMVKQILEAQPRTPPSPSTVSTGEAALACDVIASLCSVLTDGSHYKTRIQAAYALAETSPYALPLHPSLFGTLLSGVSHALDALEAEKAGGADSFETVTYRNTLQIALARLVRTCLRVTLANPSIEHSPQFGREVAKHGAFLLAFNARDVEVCGKASARKAQAVVSASSFCTSLDISYLEGAEADLNASNDALYLREMQQSAEKAARKHASVVQRQARLVAMIANGNSA</sequence>
<reference evidence="2 3" key="1">
    <citation type="journal article" date="2018" name="PLoS ONE">
        <title>The draft genome of Kipferlia bialata reveals reductive genome evolution in fornicate parasites.</title>
        <authorList>
            <person name="Tanifuji G."/>
            <person name="Takabayashi S."/>
            <person name="Kume K."/>
            <person name="Takagi M."/>
            <person name="Nakayama T."/>
            <person name="Kamikawa R."/>
            <person name="Inagaki Y."/>
            <person name="Hashimoto T."/>
        </authorList>
    </citation>
    <scope>NUCLEOTIDE SEQUENCE [LARGE SCALE GENOMIC DNA]</scope>
    <source>
        <strain evidence="2">NY0173</strain>
    </source>
</reference>
<proteinExistence type="predicted"/>
<evidence type="ECO:0008006" key="4">
    <source>
        <dbReference type="Google" id="ProtNLM"/>
    </source>
</evidence>